<keyword evidence="2" id="KW-0472">Membrane</keyword>
<dbReference type="InterPro" id="IPR039632">
    <property type="entry name" value="TMEM42"/>
</dbReference>
<evidence type="ECO:0000256" key="1">
    <source>
        <dbReference type="SAM" id="MobiDB-lite"/>
    </source>
</evidence>
<keyword evidence="2" id="KW-1133">Transmembrane helix</keyword>
<dbReference type="PANTHER" id="PTHR31965">
    <property type="entry name" value="TRANSMEMBRANE PROTEIN 42"/>
    <property type="match status" value="1"/>
</dbReference>
<feature type="transmembrane region" description="Helical" evidence="2">
    <location>
        <begin position="154"/>
        <end position="171"/>
    </location>
</feature>
<proteinExistence type="predicted"/>
<keyword evidence="4" id="KW-1185">Reference proteome</keyword>
<keyword evidence="2" id="KW-0812">Transmembrane</keyword>
<sequence>MDRPSSTDNRPLLDGDDAETSSSIPDAPSPPSSSSPTRTLLQRNQWIGLALASGACAAMNGVFAKLTTTELTTRLSHVVARIVGLDAAGAAVEVVVRGTFFVLNLVFNGVMWTLFTRALKAGHSATQVSIMNTSANFVLTALLGLVIFSESLPPLWWAGAALLVAGNVVIGRKDEGQGNAQAESSTAASRAAEADEAAVAATTVSAAAATAGASHASAAIETEAETSPLKGRRASRRLAAE</sequence>
<feature type="transmembrane region" description="Helical" evidence="2">
    <location>
        <begin position="94"/>
        <end position="116"/>
    </location>
</feature>
<name>A0ABP0D4W1_9PEZI</name>
<feature type="transmembrane region" description="Helical" evidence="2">
    <location>
        <begin position="46"/>
        <end position="66"/>
    </location>
</feature>
<organism evidence="3 4">
    <name type="scientific">Sporothrix epigloea</name>
    <dbReference type="NCBI Taxonomy" id="1892477"/>
    <lineage>
        <taxon>Eukaryota</taxon>
        <taxon>Fungi</taxon>
        <taxon>Dikarya</taxon>
        <taxon>Ascomycota</taxon>
        <taxon>Pezizomycotina</taxon>
        <taxon>Sordariomycetes</taxon>
        <taxon>Sordariomycetidae</taxon>
        <taxon>Ophiostomatales</taxon>
        <taxon>Ophiostomataceae</taxon>
        <taxon>Sporothrix</taxon>
    </lineage>
</organism>
<feature type="compositionally biased region" description="Basic residues" evidence="1">
    <location>
        <begin position="230"/>
        <end position="241"/>
    </location>
</feature>
<gene>
    <name evidence="3" type="ORF">SEPCBS57363_000288</name>
</gene>
<dbReference type="InterPro" id="IPR037185">
    <property type="entry name" value="EmrE-like"/>
</dbReference>
<reference evidence="3 4" key="1">
    <citation type="submission" date="2024-01" db="EMBL/GenBank/DDBJ databases">
        <authorList>
            <person name="Allen C."/>
            <person name="Tagirdzhanova G."/>
        </authorList>
    </citation>
    <scope>NUCLEOTIDE SEQUENCE [LARGE SCALE GENOMIC DNA]</scope>
    <source>
        <strain evidence="3 4">CBS 573.63</strain>
    </source>
</reference>
<comment type="caution">
    <text evidence="3">The sequence shown here is derived from an EMBL/GenBank/DDBJ whole genome shotgun (WGS) entry which is preliminary data.</text>
</comment>
<dbReference type="SUPFAM" id="SSF103481">
    <property type="entry name" value="Multidrug resistance efflux transporter EmrE"/>
    <property type="match status" value="1"/>
</dbReference>
<dbReference type="PANTHER" id="PTHR31965:SF1">
    <property type="entry name" value="TRANSMEMBRANE PROTEIN 42"/>
    <property type="match status" value="1"/>
</dbReference>
<feature type="transmembrane region" description="Helical" evidence="2">
    <location>
        <begin position="128"/>
        <end position="148"/>
    </location>
</feature>
<evidence type="ECO:0000313" key="3">
    <source>
        <dbReference type="EMBL" id="CAK7262904.1"/>
    </source>
</evidence>
<evidence type="ECO:0000256" key="2">
    <source>
        <dbReference type="SAM" id="Phobius"/>
    </source>
</evidence>
<dbReference type="EMBL" id="CAWUOM010000002">
    <property type="protein sequence ID" value="CAK7262904.1"/>
    <property type="molecule type" value="Genomic_DNA"/>
</dbReference>
<feature type="region of interest" description="Disordered" evidence="1">
    <location>
        <begin position="216"/>
        <end position="241"/>
    </location>
</feature>
<evidence type="ECO:0008006" key="5">
    <source>
        <dbReference type="Google" id="ProtNLM"/>
    </source>
</evidence>
<feature type="compositionally biased region" description="Low complexity" evidence="1">
    <location>
        <begin position="216"/>
        <end position="227"/>
    </location>
</feature>
<dbReference type="Proteomes" id="UP001642501">
    <property type="component" value="Unassembled WGS sequence"/>
</dbReference>
<evidence type="ECO:0000313" key="4">
    <source>
        <dbReference type="Proteomes" id="UP001642501"/>
    </source>
</evidence>
<feature type="region of interest" description="Disordered" evidence="1">
    <location>
        <begin position="1"/>
        <end position="37"/>
    </location>
</feature>
<accession>A0ABP0D4W1</accession>
<protein>
    <recommendedName>
        <fullName evidence="5">Transmembrane protein 42</fullName>
    </recommendedName>
</protein>
<dbReference type="Gene3D" id="1.10.3730.20">
    <property type="match status" value="1"/>
</dbReference>